<comment type="caution">
    <text evidence="2">The sequence shown here is derived from an EMBL/GenBank/DDBJ whole genome shotgun (WGS) entry which is preliminary data.</text>
</comment>
<dbReference type="InterPro" id="IPR050210">
    <property type="entry name" value="tRNA_Adenine-N(6)_MTase"/>
</dbReference>
<keyword evidence="2" id="KW-0808">Transferase</keyword>
<dbReference type="GO" id="GO:0008168">
    <property type="term" value="F:methyltransferase activity"/>
    <property type="evidence" value="ECO:0007669"/>
    <property type="project" value="UniProtKB-KW"/>
</dbReference>
<dbReference type="PANTHER" id="PTHR47739:SF1">
    <property type="entry name" value="TRNA1(VAL) (ADENINE(37)-N6)-METHYLTRANSFERASE"/>
    <property type="match status" value="1"/>
</dbReference>
<keyword evidence="3" id="KW-1185">Reference proteome</keyword>
<sequence length="246" mass="27833">MRSSLHEGERLDYITQELSIIQSSSVFAFSIDAVLLARFTYVPKTRGSIIDLCSGNGVIPLVLSTRSRVSITGVEIQPRLVDMAQRSVAWNHKQEQIAVKEADVREPELRTKIGEADLVTCNPPYFPTPQDTEKNTNPFFTSARHEQHGTLDDIICAASGMVKQKGKVSMVLRPERMVELFETFRKYRIEPKRMKMVYPKHGKEANILLVEGMKDGKTGLTCLPPLTVYDEKGVYTKEFRNCYEGC</sequence>
<dbReference type="RefSeq" id="WP_380713706.1">
    <property type="nucleotide sequence ID" value="NZ_JBHUML010000004.1"/>
</dbReference>
<name>A0ABW5T388_9BACI</name>
<dbReference type="CDD" id="cd02440">
    <property type="entry name" value="AdoMet_MTases"/>
    <property type="match status" value="1"/>
</dbReference>
<gene>
    <name evidence="2" type="ORF">ACFSUB_13050</name>
</gene>
<dbReference type="EC" id="2.1.1.223" evidence="2"/>
<dbReference type="Proteomes" id="UP001597520">
    <property type="component" value="Unassembled WGS sequence"/>
</dbReference>
<feature type="domain" description="Methyltransferase small" evidence="1">
    <location>
        <begin position="34"/>
        <end position="144"/>
    </location>
</feature>
<dbReference type="Gene3D" id="3.40.50.150">
    <property type="entry name" value="Vaccinia Virus protein VP39"/>
    <property type="match status" value="1"/>
</dbReference>
<reference evidence="3" key="1">
    <citation type="journal article" date="2019" name="Int. J. Syst. Evol. Microbiol.">
        <title>The Global Catalogue of Microorganisms (GCM) 10K type strain sequencing project: providing services to taxonomists for standard genome sequencing and annotation.</title>
        <authorList>
            <consortium name="The Broad Institute Genomics Platform"/>
            <consortium name="The Broad Institute Genome Sequencing Center for Infectious Disease"/>
            <person name="Wu L."/>
            <person name="Ma J."/>
        </authorList>
    </citation>
    <scope>NUCLEOTIDE SEQUENCE [LARGE SCALE GENOMIC DNA]</scope>
    <source>
        <strain evidence="3">KCTC 33792</strain>
    </source>
</reference>
<evidence type="ECO:0000259" key="1">
    <source>
        <dbReference type="Pfam" id="PF05175"/>
    </source>
</evidence>
<dbReference type="InterPro" id="IPR029063">
    <property type="entry name" value="SAM-dependent_MTases_sf"/>
</dbReference>
<dbReference type="Pfam" id="PF05175">
    <property type="entry name" value="MTS"/>
    <property type="match status" value="1"/>
</dbReference>
<evidence type="ECO:0000313" key="2">
    <source>
        <dbReference type="EMBL" id="MFD2706389.1"/>
    </source>
</evidence>
<dbReference type="PANTHER" id="PTHR47739">
    <property type="entry name" value="TRNA1(VAL) (ADENINE(37)-N6)-METHYLTRANSFERASE"/>
    <property type="match status" value="1"/>
</dbReference>
<organism evidence="2 3">
    <name type="scientific">Salibacterium lacus</name>
    <dbReference type="NCBI Taxonomy" id="1898109"/>
    <lineage>
        <taxon>Bacteria</taxon>
        <taxon>Bacillati</taxon>
        <taxon>Bacillota</taxon>
        <taxon>Bacilli</taxon>
        <taxon>Bacillales</taxon>
        <taxon>Bacillaceae</taxon>
    </lineage>
</organism>
<dbReference type="InterPro" id="IPR007848">
    <property type="entry name" value="Small_mtfrase_dom"/>
</dbReference>
<dbReference type="EMBL" id="JBHUML010000004">
    <property type="protein sequence ID" value="MFD2706389.1"/>
    <property type="molecule type" value="Genomic_DNA"/>
</dbReference>
<protein>
    <submittedName>
        <fullName evidence="2">tRNA1(Val) (Adenine(37)-N6)-methyltransferase</fullName>
        <ecNumber evidence="2">2.1.1.223</ecNumber>
    </submittedName>
</protein>
<accession>A0ABW5T388</accession>
<dbReference type="GO" id="GO:0032259">
    <property type="term" value="P:methylation"/>
    <property type="evidence" value="ECO:0007669"/>
    <property type="project" value="UniProtKB-KW"/>
</dbReference>
<evidence type="ECO:0000313" key="3">
    <source>
        <dbReference type="Proteomes" id="UP001597520"/>
    </source>
</evidence>
<keyword evidence="2" id="KW-0489">Methyltransferase</keyword>
<dbReference type="SUPFAM" id="SSF53335">
    <property type="entry name" value="S-adenosyl-L-methionine-dependent methyltransferases"/>
    <property type="match status" value="1"/>
</dbReference>
<proteinExistence type="predicted"/>